<comment type="caution">
    <text evidence="1">The sequence shown here is derived from an EMBL/GenBank/DDBJ whole genome shotgun (WGS) entry which is preliminary data.</text>
</comment>
<keyword evidence="2" id="KW-1185">Reference proteome</keyword>
<reference evidence="2" key="1">
    <citation type="submission" date="2024-07" db="EMBL/GenBank/DDBJ databases">
        <title>Two chromosome-level genome assemblies of Korean endemic species Abeliophyllum distichum and Forsythia ovata (Oleaceae).</title>
        <authorList>
            <person name="Jang H."/>
        </authorList>
    </citation>
    <scope>NUCLEOTIDE SEQUENCE [LARGE SCALE GENOMIC DNA]</scope>
</reference>
<accession>A0ABD1XA79</accession>
<evidence type="ECO:0000313" key="1">
    <source>
        <dbReference type="EMBL" id="KAL2558864.1"/>
    </source>
</evidence>
<protein>
    <recommendedName>
        <fullName evidence="3">Ubiquitin-like protease family profile domain-containing protein</fullName>
    </recommendedName>
</protein>
<dbReference type="EMBL" id="JBFOLJ010000001">
    <property type="protein sequence ID" value="KAL2558864.1"/>
    <property type="molecule type" value="Genomic_DNA"/>
</dbReference>
<evidence type="ECO:0008006" key="3">
    <source>
        <dbReference type="Google" id="ProtNLM"/>
    </source>
</evidence>
<dbReference type="Proteomes" id="UP001604277">
    <property type="component" value="Unassembled WGS sequence"/>
</dbReference>
<sequence length="120" mass="13969">MDNPNRTTVLMRVEVAQPTFKSCGMSKFVRPAQPMSSRPFGSLLTKERLYKIGTCDYSLDTTPEGDCGIFLVKYVEYIFEKKIKEMDKKFERVVAQHNMAFQLYKFAIENPELHFDAKEK</sequence>
<proteinExistence type="predicted"/>
<dbReference type="AlphaFoldDB" id="A0ABD1XA79"/>
<gene>
    <name evidence="1" type="ORF">Fot_03603</name>
</gene>
<organism evidence="1 2">
    <name type="scientific">Forsythia ovata</name>
    <dbReference type="NCBI Taxonomy" id="205694"/>
    <lineage>
        <taxon>Eukaryota</taxon>
        <taxon>Viridiplantae</taxon>
        <taxon>Streptophyta</taxon>
        <taxon>Embryophyta</taxon>
        <taxon>Tracheophyta</taxon>
        <taxon>Spermatophyta</taxon>
        <taxon>Magnoliopsida</taxon>
        <taxon>eudicotyledons</taxon>
        <taxon>Gunneridae</taxon>
        <taxon>Pentapetalae</taxon>
        <taxon>asterids</taxon>
        <taxon>lamiids</taxon>
        <taxon>Lamiales</taxon>
        <taxon>Oleaceae</taxon>
        <taxon>Forsythieae</taxon>
        <taxon>Forsythia</taxon>
    </lineage>
</organism>
<evidence type="ECO:0000313" key="2">
    <source>
        <dbReference type="Proteomes" id="UP001604277"/>
    </source>
</evidence>
<name>A0ABD1XA79_9LAMI</name>